<feature type="domain" description="Copper amine oxidase-like N-terminal" evidence="2">
    <location>
        <begin position="59"/>
        <end position="94"/>
    </location>
</feature>
<comment type="caution">
    <text evidence="3">The sequence shown here is derived from an EMBL/GenBank/DDBJ whole genome shotgun (WGS) entry which is preliminary data.</text>
</comment>
<reference evidence="3 4" key="1">
    <citation type="submission" date="2020-08" db="EMBL/GenBank/DDBJ databases">
        <title>Genomic Encyclopedia of Type Strains, Phase III (KMG-III): the genomes of soil and plant-associated and newly described type strains.</title>
        <authorList>
            <person name="Whitman W."/>
        </authorList>
    </citation>
    <scope>NUCLEOTIDE SEQUENCE [LARGE SCALE GENOMIC DNA]</scope>
    <source>
        <strain evidence="3 4">CECT 8693</strain>
    </source>
</reference>
<feature type="signal peptide" evidence="1">
    <location>
        <begin position="1"/>
        <end position="25"/>
    </location>
</feature>
<dbReference type="Pfam" id="PF07833">
    <property type="entry name" value="Cu_amine_oxidN1"/>
    <property type="match status" value="1"/>
</dbReference>
<keyword evidence="4" id="KW-1185">Reference proteome</keyword>
<evidence type="ECO:0000259" key="2">
    <source>
        <dbReference type="Pfam" id="PF07833"/>
    </source>
</evidence>
<organism evidence="3 4">
    <name type="scientific">Fontibacillus solani</name>
    <dbReference type="NCBI Taxonomy" id="1572857"/>
    <lineage>
        <taxon>Bacteria</taxon>
        <taxon>Bacillati</taxon>
        <taxon>Bacillota</taxon>
        <taxon>Bacilli</taxon>
        <taxon>Bacillales</taxon>
        <taxon>Paenibacillaceae</taxon>
        <taxon>Fontibacillus</taxon>
    </lineage>
</organism>
<protein>
    <recommendedName>
        <fullName evidence="2">Copper amine oxidase-like N-terminal domain-containing protein</fullName>
    </recommendedName>
</protein>
<sequence length="225" mass="24306">MKRKLMISFAGAFILLSGISIGAFASSNLQEIKAYLNANLKVRVNGEIAQLKDASGNAVLPITYKGTTYLPVRAVADTLNVAVNYDAAAGEVILGERLEGTAIKNEEFNQTLYSKDPTQTTFGDKDYKEVLFSASNSNIKYAALNPNGKYQKLYLQFAATGTEVESIAISDNDNNTLLKKVGPISVEAGIQTLEVDIAGVKNIAINVQQSKEGGFFIPLTTSYYK</sequence>
<dbReference type="RefSeq" id="WP_182534921.1">
    <property type="nucleotide sequence ID" value="NZ_JACJIP010000007.1"/>
</dbReference>
<accession>A0A7W3XQS5</accession>
<dbReference type="EMBL" id="JACJIP010000007">
    <property type="protein sequence ID" value="MBA9084947.1"/>
    <property type="molecule type" value="Genomic_DNA"/>
</dbReference>
<dbReference type="AlphaFoldDB" id="A0A7W3XQS5"/>
<feature type="chain" id="PRO_5030979751" description="Copper amine oxidase-like N-terminal domain-containing protein" evidence="1">
    <location>
        <begin position="26"/>
        <end position="225"/>
    </location>
</feature>
<proteinExistence type="predicted"/>
<evidence type="ECO:0000313" key="4">
    <source>
        <dbReference type="Proteomes" id="UP000567067"/>
    </source>
</evidence>
<evidence type="ECO:0000313" key="3">
    <source>
        <dbReference type="EMBL" id="MBA9084947.1"/>
    </source>
</evidence>
<gene>
    <name evidence="3" type="ORF">FHR92_001409</name>
</gene>
<evidence type="ECO:0000256" key="1">
    <source>
        <dbReference type="SAM" id="SignalP"/>
    </source>
</evidence>
<dbReference type="InterPro" id="IPR012854">
    <property type="entry name" value="Cu_amine_oxidase-like_N"/>
</dbReference>
<keyword evidence="1" id="KW-0732">Signal</keyword>
<name>A0A7W3XQS5_9BACL</name>
<dbReference type="Proteomes" id="UP000567067">
    <property type="component" value="Unassembled WGS sequence"/>
</dbReference>